<evidence type="ECO:0000256" key="1">
    <source>
        <dbReference type="ARBA" id="ARBA00004651"/>
    </source>
</evidence>
<feature type="transmembrane region" description="Helical" evidence="7">
    <location>
        <begin position="402"/>
        <end position="422"/>
    </location>
</feature>
<dbReference type="AlphaFoldDB" id="A0A840E9R4"/>
<evidence type="ECO:0000256" key="2">
    <source>
        <dbReference type="ARBA" id="ARBA00022475"/>
    </source>
</evidence>
<feature type="transmembrane region" description="Helical" evidence="7">
    <location>
        <begin position="315"/>
        <end position="340"/>
    </location>
</feature>
<evidence type="ECO:0000313" key="11">
    <source>
        <dbReference type="Proteomes" id="UP000576209"/>
    </source>
</evidence>
<organism evidence="10 11">
    <name type="scientific">Neolewinella aquimaris</name>
    <dbReference type="NCBI Taxonomy" id="1835722"/>
    <lineage>
        <taxon>Bacteria</taxon>
        <taxon>Pseudomonadati</taxon>
        <taxon>Bacteroidota</taxon>
        <taxon>Saprospiria</taxon>
        <taxon>Saprospirales</taxon>
        <taxon>Lewinellaceae</taxon>
        <taxon>Neolewinella</taxon>
    </lineage>
</organism>
<evidence type="ECO:0000256" key="5">
    <source>
        <dbReference type="ARBA" id="ARBA00023136"/>
    </source>
</evidence>
<evidence type="ECO:0000256" key="3">
    <source>
        <dbReference type="ARBA" id="ARBA00022692"/>
    </source>
</evidence>
<keyword evidence="2" id="KW-1003">Cell membrane</keyword>
<evidence type="ECO:0000313" key="10">
    <source>
        <dbReference type="EMBL" id="MBB4077766.1"/>
    </source>
</evidence>
<evidence type="ECO:0000256" key="7">
    <source>
        <dbReference type="SAM" id="Phobius"/>
    </source>
</evidence>
<dbReference type="InterPro" id="IPR025857">
    <property type="entry name" value="MacB_PCD"/>
</dbReference>
<dbReference type="RefSeq" id="WP_246416180.1">
    <property type="nucleotide sequence ID" value="NZ_JACIFF010000001.1"/>
</dbReference>
<evidence type="ECO:0000259" key="8">
    <source>
        <dbReference type="Pfam" id="PF02687"/>
    </source>
</evidence>
<dbReference type="Pfam" id="PF02687">
    <property type="entry name" value="FtsX"/>
    <property type="match status" value="1"/>
</dbReference>
<keyword evidence="3 7" id="KW-0812">Transmembrane</keyword>
<accession>A0A840E9R4</accession>
<sequence length="439" mass="47256">MNGTLVAGLLSFVENQRPSPGDPLHLGTMDTMENIRVALRSVNANWLRALLTTLIIAVGIMALVGILTAIDAAIYSLSSNLSSLGANTFEINRSRETVRSSGGRDRGKRSEPFTYAQAMDFAEGYDYPADVSISFFARGATAVTYEDRETNPNVSLYGMTSNYLNSKGFEIDAGRNFTQREVREGGNIAILGYDLVDELFSGKAQFAIGKEITAGGIRYTVVGTLKSKGASMTSNDKRVLVPLQSAKRFYGSNRTNYDILVAVRDPNGIDAAMAEATLTMRRVRGLRAGQENDFEVENSSDLVSIIKENTVTLRLAAVSIGLMTLLGAAIGLMNIMLVSVTERTREIGVRKALGATRRNVLLQFLIEAVVICQIGGLLGIALGVAAGNAVVLFTGGEFIVPWMWIGLALIVCTVVGLLSGLYPAMRAAALDPIESLRYE</sequence>
<dbReference type="PANTHER" id="PTHR30572">
    <property type="entry name" value="MEMBRANE COMPONENT OF TRANSPORTER-RELATED"/>
    <property type="match status" value="1"/>
</dbReference>
<comment type="similarity">
    <text evidence="6">Belongs to the ABC-4 integral membrane protein family.</text>
</comment>
<evidence type="ECO:0000256" key="4">
    <source>
        <dbReference type="ARBA" id="ARBA00022989"/>
    </source>
</evidence>
<feature type="transmembrane region" description="Helical" evidence="7">
    <location>
        <begin position="46"/>
        <end position="70"/>
    </location>
</feature>
<dbReference type="GO" id="GO:0005886">
    <property type="term" value="C:plasma membrane"/>
    <property type="evidence" value="ECO:0007669"/>
    <property type="project" value="UniProtKB-SubCell"/>
</dbReference>
<dbReference type="PANTHER" id="PTHR30572:SF4">
    <property type="entry name" value="ABC TRANSPORTER PERMEASE YTRF"/>
    <property type="match status" value="1"/>
</dbReference>
<evidence type="ECO:0000256" key="6">
    <source>
        <dbReference type="ARBA" id="ARBA00038076"/>
    </source>
</evidence>
<keyword evidence="5 7" id="KW-0472">Membrane</keyword>
<proteinExistence type="inferred from homology"/>
<keyword evidence="11" id="KW-1185">Reference proteome</keyword>
<gene>
    <name evidence="10" type="ORF">GGR28_000367</name>
</gene>
<name>A0A840E9R4_9BACT</name>
<dbReference type="InterPro" id="IPR050250">
    <property type="entry name" value="Macrolide_Exporter_MacB"/>
</dbReference>
<protein>
    <submittedName>
        <fullName evidence="10">Putative ABC transport system permease protein</fullName>
    </submittedName>
</protein>
<evidence type="ECO:0000259" key="9">
    <source>
        <dbReference type="Pfam" id="PF12704"/>
    </source>
</evidence>
<dbReference type="EMBL" id="JACIFF010000001">
    <property type="protein sequence ID" value="MBB4077766.1"/>
    <property type="molecule type" value="Genomic_DNA"/>
</dbReference>
<comment type="caution">
    <text evidence="10">The sequence shown here is derived from an EMBL/GenBank/DDBJ whole genome shotgun (WGS) entry which is preliminary data.</text>
</comment>
<dbReference type="Proteomes" id="UP000576209">
    <property type="component" value="Unassembled WGS sequence"/>
</dbReference>
<dbReference type="InterPro" id="IPR003838">
    <property type="entry name" value="ABC3_permease_C"/>
</dbReference>
<feature type="domain" description="ABC3 transporter permease C-terminal" evidence="8">
    <location>
        <begin position="319"/>
        <end position="431"/>
    </location>
</feature>
<feature type="transmembrane region" description="Helical" evidence="7">
    <location>
        <begin position="360"/>
        <end position="382"/>
    </location>
</feature>
<reference evidence="10 11" key="1">
    <citation type="submission" date="2020-08" db="EMBL/GenBank/DDBJ databases">
        <title>Genomic Encyclopedia of Type Strains, Phase IV (KMG-IV): sequencing the most valuable type-strain genomes for metagenomic binning, comparative biology and taxonomic classification.</title>
        <authorList>
            <person name="Goeker M."/>
        </authorList>
    </citation>
    <scope>NUCLEOTIDE SEQUENCE [LARGE SCALE GENOMIC DNA]</scope>
    <source>
        <strain evidence="10 11">DSM 105137</strain>
    </source>
</reference>
<feature type="domain" description="MacB-like periplasmic core" evidence="9">
    <location>
        <begin position="50"/>
        <end position="276"/>
    </location>
</feature>
<keyword evidence="4 7" id="KW-1133">Transmembrane helix</keyword>
<comment type="subcellular location">
    <subcellularLocation>
        <location evidence="1">Cell membrane</location>
        <topology evidence="1">Multi-pass membrane protein</topology>
    </subcellularLocation>
</comment>
<dbReference type="GO" id="GO:0022857">
    <property type="term" value="F:transmembrane transporter activity"/>
    <property type="evidence" value="ECO:0007669"/>
    <property type="project" value="TreeGrafter"/>
</dbReference>
<dbReference type="Pfam" id="PF12704">
    <property type="entry name" value="MacB_PCD"/>
    <property type="match status" value="1"/>
</dbReference>